<gene>
    <name evidence="1" type="ORF">HJG63_010243</name>
</gene>
<reference evidence="1 2" key="1">
    <citation type="journal article" date="2020" name="Nature">
        <title>Six reference-quality genomes reveal evolution of bat adaptations.</title>
        <authorList>
            <person name="Jebb D."/>
            <person name="Huang Z."/>
            <person name="Pippel M."/>
            <person name="Hughes G.M."/>
            <person name="Lavrichenko K."/>
            <person name="Devanna P."/>
            <person name="Winkler S."/>
            <person name="Jermiin L.S."/>
            <person name="Skirmuntt E.C."/>
            <person name="Katzourakis A."/>
            <person name="Burkitt-Gray L."/>
            <person name="Ray D.A."/>
            <person name="Sullivan K.A.M."/>
            <person name="Roscito J.G."/>
            <person name="Kirilenko B.M."/>
            <person name="Davalos L.M."/>
            <person name="Corthals A.P."/>
            <person name="Power M.L."/>
            <person name="Jones G."/>
            <person name="Ransome R.D."/>
            <person name="Dechmann D.K.N."/>
            <person name="Locatelli A.G."/>
            <person name="Puechmaille S.J."/>
            <person name="Fedrigo O."/>
            <person name="Jarvis E.D."/>
            <person name="Hiller M."/>
            <person name="Vernes S.C."/>
            <person name="Myers E.W."/>
            <person name="Teeling E.C."/>
        </authorList>
    </citation>
    <scope>NUCLEOTIDE SEQUENCE [LARGE SCALE GENOMIC DNA]</scope>
    <source>
        <strain evidence="1">MRouAeg1</strain>
        <tissue evidence="1">Muscle</tissue>
    </source>
</reference>
<name>A0A7J8JGD3_ROUAE</name>
<keyword evidence="2" id="KW-1185">Reference proteome</keyword>
<dbReference type="Proteomes" id="UP000593571">
    <property type="component" value="Unassembled WGS sequence"/>
</dbReference>
<protein>
    <submittedName>
        <fullName evidence="1">Uncharacterized protein</fullName>
    </submittedName>
</protein>
<dbReference type="AlphaFoldDB" id="A0A7J8JGD3"/>
<comment type="caution">
    <text evidence="1">The sequence shown here is derived from an EMBL/GenBank/DDBJ whole genome shotgun (WGS) entry which is preliminary data.</text>
</comment>
<proteinExistence type="predicted"/>
<sequence>MKLWLTLRNLPKHPNPNRIILSNTLHLRHSNRLSIRNTHLPRRQLWLSSTLPTRQRSIHVFHLLIPTRRSWPLLRILYLHRDLKRRYPAPFCRNSNSLHRLCTPMRPNILLRGYRHYQPTLGNPLHRNHPRRMNLRGILSRQSHPNTILRLPLPPPLHYCSPSNSSPPIPSRNWLKQSNRNPIRHRHNPLPPLPHDQRRTRHANYTLCSPNTSFILTRPIRRPRQLYSSQPTKHPSTYQTRVILPICIRYPTIHPK</sequence>
<evidence type="ECO:0000313" key="1">
    <source>
        <dbReference type="EMBL" id="KAF6495943.1"/>
    </source>
</evidence>
<accession>A0A7J8JGD3</accession>
<organism evidence="1 2">
    <name type="scientific">Rousettus aegyptiacus</name>
    <name type="common">Egyptian fruit bat</name>
    <name type="synonym">Pteropus aegyptiacus</name>
    <dbReference type="NCBI Taxonomy" id="9407"/>
    <lineage>
        <taxon>Eukaryota</taxon>
        <taxon>Metazoa</taxon>
        <taxon>Chordata</taxon>
        <taxon>Craniata</taxon>
        <taxon>Vertebrata</taxon>
        <taxon>Euteleostomi</taxon>
        <taxon>Mammalia</taxon>
        <taxon>Eutheria</taxon>
        <taxon>Laurasiatheria</taxon>
        <taxon>Chiroptera</taxon>
        <taxon>Yinpterochiroptera</taxon>
        <taxon>Pteropodoidea</taxon>
        <taxon>Pteropodidae</taxon>
        <taxon>Rousettinae</taxon>
        <taxon>Rousettus</taxon>
    </lineage>
</organism>
<evidence type="ECO:0000313" key="2">
    <source>
        <dbReference type="Proteomes" id="UP000593571"/>
    </source>
</evidence>
<dbReference type="EMBL" id="JACASE010000002">
    <property type="protein sequence ID" value="KAF6495943.1"/>
    <property type="molecule type" value="Genomic_DNA"/>
</dbReference>